<dbReference type="AlphaFoldDB" id="A0A8D8USE9"/>
<evidence type="ECO:0000313" key="1">
    <source>
        <dbReference type="EMBL" id="CAG6707937.1"/>
    </source>
</evidence>
<proteinExistence type="predicted"/>
<dbReference type="EMBL" id="HBUF01344621">
    <property type="protein sequence ID" value="CAG6707937.1"/>
    <property type="molecule type" value="Transcribed_RNA"/>
</dbReference>
<name>A0A8D8USE9_9HEMI</name>
<reference evidence="1" key="1">
    <citation type="submission" date="2021-05" db="EMBL/GenBank/DDBJ databases">
        <authorList>
            <person name="Alioto T."/>
            <person name="Alioto T."/>
            <person name="Gomez Garrido J."/>
        </authorList>
    </citation>
    <scope>NUCLEOTIDE SEQUENCE</scope>
</reference>
<sequence>MLALKSDLSTILSNHFRKVRIKSIPTAVFMNRVVCSPYGTESFTPNSSKIKICISTVYGNNGIRKSQLIQPLIHSLVRPLRWVLKFSVCSSVLFDPPLLSLSLSVGSSHFRS</sequence>
<accession>A0A8D8USE9</accession>
<protein>
    <submittedName>
        <fullName evidence="1">Uncharacterized protein</fullName>
    </submittedName>
</protein>
<organism evidence="1">
    <name type="scientific">Cacopsylla melanoneura</name>
    <dbReference type="NCBI Taxonomy" id="428564"/>
    <lineage>
        <taxon>Eukaryota</taxon>
        <taxon>Metazoa</taxon>
        <taxon>Ecdysozoa</taxon>
        <taxon>Arthropoda</taxon>
        <taxon>Hexapoda</taxon>
        <taxon>Insecta</taxon>
        <taxon>Pterygota</taxon>
        <taxon>Neoptera</taxon>
        <taxon>Paraneoptera</taxon>
        <taxon>Hemiptera</taxon>
        <taxon>Sternorrhyncha</taxon>
        <taxon>Psylloidea</taxon>
        <taxon>Psyllidae</taxon>
        <taxon>Psyllinae</taxon>
        <taxon>Cacopsylla</taxon>
    </lineage>
</organism>